<dbReference type="AlphaFoldDB" id="A0A084AI88"/>
<evidence type="ECO:0000256" key="1">
    <source>
        <dbReference type="SAM" id="MobiDB-lite"/>
    </source>
</evidence>
<gene>
    <name evidence="2" type="ORF">S7711_11143</name>
</gene>
<reference evidence="2 3" key="1">
    <citation type="journal article" date="2014" name="BMC Genomics">
        <title>Comparative genome sequencing reveals chemotype-specific gene clusters in the toxigenic black mold Stachybotrys.</title>
        <authorList>
            <person name="Semeiks J."/>
            <person name="Borek D."/>
            <person name="Otwinowski Z."/>
            <person name="Grishin N.V."/>
        </authorList>
    </citation>
    <scope>NUCLEOTIDE SEQUENCE [LARGE SCALE GENOMIC DNA]</scope>
    <source>
        <strain evidence="3">CBS 109288 / IBT 7711</strain>
    </source>
</reference>
<evidence type="ECO:0000313" key="3">
    <source>
        <dbReference type="Proteomes" id="UP000028045"/>
    </source>
</evidence>
<feature type="region of interest" description="Disordered" evidence="1">
    <location>
        <begin position="1"/>
        <end position="43"/>
    </location>
</feature>
<feature type="compositionally biased region" description="Low complexity" evidence="1">
    <location>
        <begin position="8"/>
        <end position="22"/>
    </location>
</feature>
<dbReference type="EMBL" id="KL648717">
    <property type="protein sequence ID" value="KEY65017.1"/>
    <property type="molecule type" value="Genomic_DNA"/>
</dbReference>
<accession>A0A084AI88</accession>
<evidence type="ECO:0000313" key="2">
    <source>
        <dbReference type="EMBL" id="KEY65017.1"/>
    </source>
</evidence>
<protein>
    <submittedName>
        <fullName evidence="2">Uncharacterized protein</fullName>
    </submittedName>
</protein>
<sequence>MREVPINQQAEAAAAAAEQQQEGTTGRPEPSAVAAPPRRGRDDLIQGPMLEAQATGMEGIHLMIVSAPRPFPLPLPFPSRASCFHVHIGEKREASSLLLASAL</sequence>
<dbReference type="Proteomes" id="UP000028045">
    <property type="component" value="Unassembled WGS sequence"/>
</dbReference>
<name>A0A084AI88_STACB</name>
<proteinExistence type="predicted"/>
<keyword evidence="3" id="KW-1185">Reference proteome</keyword>
<dbReference type="HOGENOM" id="CLU_2265468_0_0_1"/>
<organism evidence="2 3">
    <name type="scientific">Stachybotrys chartarum (strain CBS 109288 / IBT 7711)</name>
    <name type="common">Toxic black mold</name>
    <name type="synonym">Stilbospora chartarum</name>
    <dbReference type="NCBI Taxonomy" id="1280523"/>
    <lineage>
        <taxon>Eukaryota</taxon>
        <taxon>Fungi</taxon>
        <taxon>Dikarya</taxon>
        <taxon>Ascomycota</taxon>
        <taxon>Pezizomycotina</taxon>
        <taxon>Sordariomycetes</taxon>
        <taxon>Hypocreomycetidae</taxon>
        <taxon>Hypocreales</taxon>
        <taxon>Stachybotryaceae</taxon>
        <taxon>Stachybotrys</taxon>
    </lineage>
</organism>